<protein>
    <submittedName>
        <fullName evidence="2">Uncharacterized protein</fullName>
    </submittedName>
</protein>
<feature type="compositionally biased region" description="Polar residues" evidence="1">
    <location>
        <begin position="80"/>
        <end position="89"/>
    </location>
</feature>
<evidence type="ECO:0000313" key="2">
    <source>
        <dbReference type="EMBL" id="RPA99023.1"/>
    </source>
</evidence>
<sequence length="152" mass="17330">MRMRILKRKWSKRKKLARIGCAAVIAMQKIQTDTTGKNISHSPCTVLYSYKLAYGSIMKREEGKKDKEGTSVPSRMHCNQRPTTPTNHQATVPYGTLSDYSFITVKVLPKSQPCYGPSVLSKQRPLVPVRYNNVRNIIVEKKRKGIRYGTIM</sequence>
<gene>
    <name evidence="2" type="ORF">L873DRAFT_969073</name>
</gene>
<keyword evidence="3" id="KW-1185">Reference proteome</keyword>
<evidence type="ECO:0000256" key="1">
    <source>
        <dbReference type="SAM" id="MobiDB-lite"/>
    </source>
</evidence>
<name>A0A3N4JL95_9PEZI</name>
<organism evidence="2 3">
    <name type="scientific">Choiromyces venosus 120613-1</name>
    <dbReference type="NCBI Taxonomy" id="1336337"/>
    <lineage>
        <taxon>Eukaryota</taxon>
        <taxon>Fungi</taxon>
        <taxon>Dikarya</taxon>
        <taxon>Ascomycota</taxon>
        <taxon>Pezizomycotina</taxon>
        <taxon>Pezizomycetes</taxon>
        <taxon>Pezizales</taxon>
        <taxon>Tuberaceae</taxon>
        <taxon>Choiromyces</taxon>
    </lineage>
</organism>
<accession>A0A3N4JL95</accession>
<proteinExistence type="predicted"/>
<reference evidence="2 3" key="1">
    <citation type="journal article" date="2018" name="Nat. Ecol. Evol.">
        <title>Pezizomycetes genomes reveal the molecular basis of ectomycorrhizal truffle lifestyle.</title>
        <authorList>
            <person name="Murat C."/>
            <person name="Payen T."/>
            <person name="Noel B."/>
            <person name="Kuo A."/>
            <person name="Morin E."/>
            <person name="Chen J."/>
            <person name="Kohler A."/>
            <person name="Krizsan K."/>
            <person name="Balestrini R."/>
            <person name="Da Silva C."/>
            <person name="Montanini B."/>
            <person name="Hainaut M."/>
            <person name="Levati E."/>
            <person name="Barry K.W."/>
            <person name="Belfiori B."/>
            <person name="Cichocki N."/>
            <person name="Clum A."/>
            <person name="Dockter R.B."/>
            <person name="Fauchery L."/>
            <person name="Guy J."/>
            <person name="Iotti M."/>
            <person name="Le Tacon F."/>
            <person name="Lindquist E.A."/>
            <person name="Lipzen A."/>
            <person name="Malagnac F."/>
            <person name="Mello A."/>
            <person name="Molinier V."/>
            <person name="Miyauchi S."/>
            <person name="Poulain J."/>
            <person name="Riccioni C."/>
            <person name="Rubini A."/>
            <person name="Sitrit Y."/>
            <person name="Splivallo R."/>
            <person name="Traeger S."/>
            <person name="Wang M."/>
            <person name="Zifcakova L."/>
            <person name="Wipf D."/>
            <person name="Zambonelli A."/>
            <person name="Paolocci F."/>
            <person name="Nowrousian M."/>
            <person name="Ottonello S."/>
            <person name="Baldrian P."/>
            <person name="Spatafora J.W."/>
            <person name="Henrissat B."/>
            <person name="Nagy L.G."/>
            <person name="Aury J.M."/>
            <person name="Wincker P."/>
            <person name="Grigoriev I.V."/>
            <person name="Bonfante P."/>
            <person name="Martin F.M."/>
        </authorList>
    </citation>
    <scope>NUCLEOTIDE SEQUENCE [LARGE SCALE GENOMIC DNA]</scope>
    <source>
        <strain evidence="2 3">120613-1</strain>
    </source>
</reference>
<dbReference type="Proteomes" id="UP000276215">
    <property type="component" value="Unassembled WGS sequence"/>
</dbReference>
<dbReference type="AlphaFoldDB" id="A0A3N4JL95"/>
<evidence type="ECO:0000313" key="3">
    <source>
        <dbReference type="Proteomes" id="UP000276215"/>
    </source>
</evidence>
<feature type="region of interest" description="Disordered" evidence="1">
    <location>
        <begin position="62"/>
        <end position="89"/>
    </location>
</feature>
<dbReference type="EMBL" id="ML120390">
    <property type="protein sequence ID" value="RPA99023.1"/>
    <property type="molecule type" value="Genomic_DNA"/>
</dbReference>